<dbReference type="PROSITE" id="PS50404">
    <property type="entry name" value="GST_NTER"/>
    <property type="match status" value="1"/>
</dbReference>
<dbReference type="InterPro" id="IPR036249">
    <property type="entry name" value="Thioredoxin-like_sf"/>
</dbReference>
<keyword evidence="4" id="KW-1185">Reference proteome</keyword>
<name>A0A5C3QVR6_9AGAR</name>
<organism evidence="3 4">
    <name type="scientific">Pterulicium gracile</name>
    <dbReference type="NCBI Taxonomy" id="1884261"/>
    <lineage>
        <taxon>Eukaryota</taxon>
        <taxon>Fungi</taxon>
        <taxon>Dikarya</taxon>
        <taxon>Basidiomycota</taxon>
        <taxon>Agaricomycotina</taxon>
        <taxon>Agaricomycetes</taxon>
        <taxon>Agaricomycetidae</taxon>
        <taxon>Agaricales</taxon>
        <taxon>Pleurotineae</taxon>
        <taxon>Pterulaceae</taxon>
        <taxon>Pterulicium</taxon>
    </lineage>
</organism>
<dbReference type="InterPro" id="IPR036282">
    <property type="entry name" value="Glutathione-S-Trfase_C_sf"/>
</dbReference>
<dbReference type="SUPFAM" id="SSF52833">
    <property type="entry name" value="Thioredoxin-like"/>
    <property type="match status" value="1"/>
</dbReference>
<proteinExistence type="predicted"/>
<dbReference type="Gene3D" id="1.20.1050.10">
    <property type="match status" value="1"/>
</dbReference>
<dbReference type="Gene3D" id="3.40.30.110">
    <property type="match status" value="1"/>
</dbReference>
<dbReference type="OrthoDB" id="202840at2759"/>
<dbReference type="InterPro" id="IPR058268">
    <property type="entry name" value="DUF7962"/>
</dbReference>
<evidence type="ECO:0000313" key="4">
    <source>
        <dbReference type="Proteomes" id="UP000305067"/>
    </source>
</evidence>
<protein>
    <recommendedName>
        <fullName evidence="5">GST N-terminal domain-containing protein</fullName>
    </recommendedName>
</protein>
<dbReference type="STRING" id="1884261.A0A5C3QVR6"/>
<evidence type="ECO:0000259" key="1">
    <source>
        <dbReference type="PROSITE" id="PS50404"/>
    </source>
</evidence>
<dbReference type="EMBL" id="ML178816">
    <property type="protein sequence ID" value="TFL06042.1"/>
    <property type="molecule type" value="Genomic_DNA"/>
</dbReference>
<dbReference type="InterPro" id="IPR004045">
    <property type="entry name" value="Glutathione_S-Trfase_N"/>
</dbReference>
<dbReference type="InterPro" id="IPR010987">
    <property type="entry name" value="Glutathione-S-Trfase_C-like"/>
</dbReference>
<dbReference type="SUPFAM" id="SSF47616">
    <property type="entry name" value="GST C-terminal domain-like"/>
    <property type="match status" value="1"/>
</dbReference>
<dbReference type="Pfam" id="PF25907">
    <property type="entry name" value="DUF7962"/>
    <property type="match status" value="1"/>
</dbReference>
<sequence length="337" mass="36978">MTESQPVVFYCYDESPFAAKVANLLLLKNLPHKRVKVPRAPPRPELSQLLGVTYRRIPVLAIGRDLYCDSASIADAIERRFPPSTGYITLFPTRAGGGKADTGLVKAFVKFYSDTILFGLAVIFLPWDKFPQAFLDDRSKLLGAPIKPAEMEERRPAALSTLLSHQALVEEQLQDGRNWLFDTKEPGLGDVSVHFILNWIRGFGTARPLFDTAAFPHTLSWLQRMDGFLKVRKTRGFAKFDNITGEAAANAISVLPEDTLEATTFDPEEGKRLGLVKDAAVAVVAIGGPGEVPTVGTLVGLTKQEFVIQTHGTVASVNCHFPRLGYRAYGHQGAAKL</sequence>
<gene>
    <name evidence="3" type="ORF">BDV98DRAFT_561091</name>
</gene>
<feature type="domain" description="GST C-terminal" evidence="2">
    <location>
        <begin position="98"/>
        <end position="251"/>
    </location>
</feature>
<dbReference type="Proteomes" id="UP000305067">
    <property type="component" value="Unassembled WGS sequence"/>
</dbReference>
<dbReference type="Pfam" id="PF13417">
    <property type="entry name" value="GST_N_3"/>
    <property type="match status" value="1"/>
</dbReference>
<feature type="domain" description="GST N-terminal" evidence="1">
    <location>
        <begin position="5"/>
        <end position="85"/>
    </location>
</feature>
<dbReference type="PROSITE" id="PS50405">
    <property type="entry name" value="GST_CTER"/>
    <property type="match status" value="1"/>
</dbReference>
<evidence type="ECO:0008006" key="5">
    <source>
        <dbReference type="Google" id="ProtNLM"/>
    </source>
</evidence>
<accession>A0A5C3QVR6</accession>
<evidence type="ECO:0000259" key="2">
    <source>
        <dbReference type="PROSITE" id="PS50405"/>
    </source>
</evidence>
<dbReference type="AlphaFoldDB" id="A0A5C3QVR6"/>
<evidence type="ECO:0000313" key="3">
    <source>
        <dbReference type="EMBL" id="TFL06042.1"/>
    </source>
</evidence>
<reference evidence="3 4" key="1">
    <citation type="journal article" date="2019" name="Nat. Ecol. Evol.">
        <title>Megaphylogeny resolves global patterns of mushroom evolution.</title>
        <authorList>
            <person name="Varga T."/>
            <person name="Krizsan K."/>
            <person name="Foldi C."/>
            <person name="Dima B."/>
            <person name="Sanchez-Garcia M."/>
            <person name="Sanchez-Ramirez S."/>
            <person name="Szollosi G.J."/>
            <person name="Szarkandi J.G."/>
            <person name="Papp V."/>
            <person name="Albert L."/>
            <person name="Andreopoulos W."/>
            <person name="Angelini C."/>
            <person name="Antonin V."/>
            <person name="Barry K.W."/>
            <person name="Bougher N.L."/>
            <person name="Buchanan P."/>
            <person name="Buyck B."/>
            <person name="Bense V."/>
            <person name="Catcheside P."/>
            <person name="Chovatia M."/>
            <person name="Cooper J."/>
            <person name="Damon W."/>
            <person name="Desjardin D."/>
            <person name="Finy P."/>
            <person name="Geml J."/>
            <person name="Haridas S."/>
            <person name="Hughes K."/>
            <person name="Justo A."/>
            <person name="Karasinski D."/>
            <person name="Kautmanova I."/>
            <person name="Kiss B."/>
            <person name="Kocsube S."/>
            <person name="Kotiranta H."/>
            <person name="LaButti K.M."/>
            <person name="Lechner B.E."/>
            <person name="Liimatainen K."/>
            <person name="Lipzen A."/>
            <person name="Lukacs Z."/>
            <person name="Mihaltcheva S."/>
            <person name="Morgado L.N."/>
            <person name="Niskanen T."/>
            <person name="Noordeloos M.E."/>
            <person name="Ohm R.A."/>
            <person name="Ortiz-Santana B."/>
            <person name="Ovrebo C."/>
            <person name="Racz N."/>
            <person name="Riley R."/>
            <person name="Savchenko A."/>
            <person name="Shiryaev A."/>
            <person name="Soop K."/>
            <person name="Spirin V."/>
            <person name="Szebenyi C."/>
            <person name="Tomsovsky M."/>
            <person name="Tulloss R.E."/>
            <person name="Uehling J."/>
            <person name="Grigoriev I.V."/>
            <person name="Vagvolgyi C."/>
            <person name="Papp T."/>
            <person name="Martin F.M."/>
            <person name="Miettinen O."/>
            <person name="Hibbett D.S."/>
            <person name="Nagy L.G."/>
        </authorList>
    </citation>
    <scope>NUCLEOTIDE SEQUENCE [LARGE SCALE GENOMIC DNA]</scope>
    <source>
        <strain evidence="3 4">CBS 309.79</strain>
    </source>
</reference>
<dbReference type="CDD" id="cd00570">
    <property type="entry name" value="GST_N_family"/>
    <property type="match status" value="1"/>
</dbReference>